<sequence length="125" mass="13739">RCEEGEEERSRSERSIHGAASPDQRDPGDEGAGGAGVPEAAAELGEREEEQRPGRRPLHRQVHRDQLAGAALPRHLRPHGLLLPHQPPQGAPPPRPPRGAREAGRRRRRPPLDPRTWGLSVVDSI</sequence>
<proteinExistence type="predicted"/>
<dbReference type="KEGG" id="dosa:Os02g0175800"/>
<dbReference type="Proteomes" id="UP000000763">
    <property type="component" value="Chromosome 2"/>
</dbReference>
<reference evidence="2 3" key="1">
    <citation type="journal article" date="2005" name="Nature">
        <title>The map-based sequence of the rice genome.</title>
        <authorList>
            <consortium name="International rice genome sequencing project (IRGSP)"/>
            <person name="Matsumoto T."/>
            <person name="Wu J."/>
            <person name="Kanamori H."/>
            <person name="Katayose Y."/>
            <person name="Fujisawa M."/>
            <person name="Namiki N."/>
            <person name="Mizuno H."/>
            <person name="Yamamoto K."/>
            <person name="Antonio B.A."/>
            <person name="Baba T."/>
            <person name="Sakata K."/>
            <person name="Nagamura Y."/>
            <person name="Aoki H."/>
            <person name="Arikawa K."/>
            <person name="Arita K."/>
            <person name="Bito T."/>
            <person name="Chiden Y."/>
            <person name="Fujitsuka N."/>
            <person name="Fukunaka R."/>
            <person name="Hamada M."/>
            <person name="Harada C."/>
            <person name="Hayashi A."/>
            <person name="Hijishita S."/>
            <person name="Honda M."/>
            <person name="Hosokawa S."/>
            <person name="Ichikawa Y."/>
            <person name="Idonuma A."/>
            <person name="Iijima M."/>
            <person name="Ikeda M."/>
            <person name="Ikeno M."/>
            <person name="Ito K."/>
            <person name="Ito S."/>
            <person name="Ito T."/>
            <person name="Ito Y."/>
            <person name="Ito Y."/>
            <person name="Iwabuchi A."/>
            <person name="Kamiya K."/>
            <person name="Karasawa W."/>
            <person name="Kurita K."/>
            <person name="Katagiri S."/>
            <person name="Kikuta A."/>
            <person name="Kobayashi H."/>
            <person name="Kobayashi N."/>
            <person name="Machita K."/>
            <person name="Maehara T."/>
            <person name="Masukawa M."/>
            <person name="Mizubayashi T."/>
            <person name="Mukai Y."/>
            <person name="Nagasaki H."/>
            <person name="Nagata Y."/>
            <person name="Naito S."/>
            <person name="Nakashima M."/>
            <person name="Nakama Y."/>
            <person name="Nakamichi Y."/>
            <person name="Nakamura M."/>
            <person name="Meguro A."/>
            <person name="Negishi M."/>
            <person name="Ohta I."/>
            <person name="Ohta T."/>
            <person name="Okamoto M."/>
            <person name="Ono N."/>
            <person name="Saji S."/>
            <person name="Sakaguchi M."/>
            <person name="Sakai K."/>
            <person name="Shibata M."/>
            <person name="Shimokawa T."/>
            <person name="Song J."/>
            <person name="Takazaki Y."/>
            <person name="Terasawa K."/>
            <person name="Tsugane M."/>
            <person name="Tsuji K."/>
            <person name="Ueda S."/>
            <person name="Waki K."/>
            <person name="Yamagata H."/>
            <person name="Yamamoto M."/>
            <person name="Yamamoto S."/>
            <person name="Yamane H."/>
            <person name="Yoshiki S."/>
            <person name="Yoshihara R."/>
            <person name="Yukawa K."/>
            <person name="Zhong H."/>
            <person name="Yano M."/>
            <person name="Yuan Q."/>
            <person name="Ouyang S."/>
            <person name="Liu J."/>
            <person name="Jones K.M."/>
            <person name="Gansberger K."/>
            <person name="Moffat K."/>
            <person name="Hill J."/>
            <person name="Bera J."/>
            <person name="Fadrosh D."/>
            <person name="Jin S."/>
            <person name="Johri S."/>
            <person name="Kim M."/>
            <person name="Overton L."/>
            <person name="Reardon M."/>
            <person name="Tsitrin T."/>
            <person name="Vuong H."/>
            <person name="Weaver B."/>
            <person name="Ciecko A."/>
            <person name="Tallon L."/>
            <person name="Jackson J."/>
            <person name="Pai G."/>
            <person name="Aken S.V."/>
            <person name="Utterback T."/>
            <person name="Reidmuller S."/>
            <person name="Feldblyum T."/>
            <person name="Hsiao J."/>
            <person name="Zismann V."/>
            <person name="Iobst S."/>
            <person name="de Vazeille A.R."/>
            <person name="Buell C.R."/>
            <person name="Ying K."/>
            <person name="Li Y."/>
            <person name="Lu T."/>
            <person name="Huang Y."/>
            <person name="Zhao Q."/>
            <person name="Feng Q."/>
            <person name="Zhang L."/>
            <person name="Zhu J."/>
            <person name="Weng Q."/>
            <person name="Mu J."/>
            <person name="Lu Y."/>
            <person name="Fan D."/>
            <person name="Liu Y."/>
            <person name="Guan J."/>
            <person name="Zhang Y."/>
            <person name="Yu S."/>
            <person name="Liu X."/>
            <person name="Zhang Y."/>
            <person name="Hong G."/>
            <person name="Han B."/>
            <person name="Choisne N."/>
            <person name="Demange N."/>
            <person name="Orjeda G."/>
            <person name="Samain S."/>
            <person name="Cattolico L."/>
            <person name="Pelletier E."/>
            <person name="Couloux A."/>
            <person name="Segurens B."/>
            <person name="Wincker P."/>
            <person name="D'Hont A."/>
            <person name="Scarpelli C."/>
            <person name="Weissenbach J."/>
            <person name="Salanoubat M."/>
            <person name="Quetier F."/>
            <person name="Yu Y."/>
            <person name="Kim H.R."/>
            <person name="Rambo T."/>
            <person name="Currie J."/>
            <person name="Collura K."/>
            <person name="Luo M."/>
            <person name="Yang T."/>
            <person name="Ammiraju J.S.S."/>
            <person name="Engler F."/>
            <person name="Soderlund C."/>
            <person name="Wing R.A."/>
            <person name="Palmer L.E."/>
            <person name="de la Bastide M."/>
            <person name="Spiegel L."/>
            <person name="Nascimento L."/>
            <person name="Zutavern T."/>
            <person name="O'Shaughnessy A."/>
            <person name="Dike S."/>
            <person name="Dedhia N."/>
            <person name="Preston R."/>
            <person name="Balija V."/>
            <person name="McCombie W.R."/>
            <person name="Chow T."/>
            <person name="Chen H."/>
            <person name="Chung M."/>
            <person name="Chen C."/>
            <person name="Shaw J."/>
            <person name="Wu H."/>
            <person name="Hsiao K."/>
            <person name="Chao Y."/>
            <person name="Chu M."/>
            <person name="Cheng C."/>
            <person name="Hour A."/>
            <person name="Lee P."/>
            <person name="Lin S."/>
            <person name="Lin Y."/>
            <person name="Liou J."/>
            <person name="Liu S."/>
            <person name="Hsing Y."/>
            <person name="Raghuvanshi S."/>
            <person name="Mohanty A."/>
            <person name="Bharti A.K."/>
            <person name="Gaur A."/>
            <person name="Gupta V."/>
            <person name="Kumar D."/>
            <person name="Ravi V."/>
            <person name="Vij S."/>
            <person name="Kapur A."/>
            <person name="Khurana P."/>
            <person name="Khurana P."/>
            <person name="Khurana J.P."/>
            <person name="Tyagi A.K."/>
            <person name="Gaikwad K."/>
            <person name="Singh A."/>
            <person name="Dalal V."/>
            <person name="Srivastava S."/>
            <person name="Dixit A."/>
            <person name="Pal A.K."/>
            <person name="Ghazi I.A."/>
            <person name="Yadav M."/>
            <person name="Pandit A."/>
            <person name="Bhargava A."/>
            <person name="Sureshbabu K."/>
            <person name="Batra K."/>
            <person name="Sharma T.R."/>
            <person name="Mohapatra T."/>
            <person name="Singh N.K."/>
            <person name="Messing J."/>
            <person name="Nelson A.B."/>
            <person name="Fuks G."/>
            <person name="Kavchok S."/>
            <person name="Keizer G."/>
            <person name="Linton E."/>
            <person name="Llaca V."/>
            <person name="Song R."/>
            <person name="Tanyolac B."/>
            <person name="Young S."/>
            <person name="Ho-Il K."/>
            <person name="Hahn J.H."/>
            <person name="Sangsakoo G."/>
            <person name="Vanavichit A."/>
            <person name="de Mattos Luiz.A.T."/>
            <person name="Zimmer P.D."/>
            <person name="Malone G."/>
            <person name="Dellagostin O."/>
            <person name="de Oliveira A.C."/>
            <person name="Bevan M."/>
            <person name="Bancroft I."/>
            <person name="Minx P."/>
            <person name="Cordum H."/>
            <person name="Wilson R."/>
            <person name="Cheng Z."/>
            <person name="Jin W."/>
            <person name="Jiang J."/>
            <person name="Leong S.A."/>
            <person name="Iwama H."/>
            <person name="Gojobori T."/>
            <person name="Itoh T."/>
            <person name="Niimura Y."/>
            <person name="Fujii Y."/>
            <person name="Habara T."/>
            <person name="Sakai H."/>
            <person name="Sato Y."/>
            <person name="Wilson G."/>
            <person name="Kumar K."/>
            <person name="McCouch S."/>
            <person name="Juretic N."/>
            <person name="Hoen D."/>
            <person name="Wright S."/>
            <person name="Bruskiewich R."/>
            <person name="Bureau T."/>
            <person name="Miyao A."/>
            <person name="Hirochika H."/>
            <person name="Nishikawa T."/>
            <person name="Kadowaki K."/>
            <person name="Sugiura M."/>
            <person name="Burr B."/>
            <person name="Sasaki T."/>
        </authorList>
    </citation>
    <scope>NUCLEOTIDE SEQUENCE [LARGE SCALE GENOMIC DNA]</scope>
    <source>
        <strain evidence="3">cv. Nipponbare</strain>
    </source>
</reference>
<dbReference type="EMBL" id="AP008208">
    <property type="protein sequence ID" value="BAH91557.1"/>
    <property type="molecule type" value="Genomic_DNA"/>
</dbReference>
<name>C7IYA0_ORYSJ</name>
<protein>
    <submittedName>
        <fullName evidence="2">Os02g0175800 protein</fullName>
    </submittedName>
</protein>
<organism evidence="2 3">
    <name type="scientific">Oryza sativa subsp. japonica</name>
    <name type="common">Rice</name>
    <dbReference type="NCBI Taxonomy" id="39947"/>
    <lineage>
        <taxon>Eukaryota</taxon>
        <taxon>Viridiplantae</taxon>
        <taxon>Streptophyta</taxon>
        <taxon>Embryophyta</taxon>
        <taxon>Tracheophyta</taxon>
        <taxon>Spermatophyta</taxon>
        <taxon>Magnoliopsida</taxon>
        <taxon>Liliopsida</taxon>
        <taxon>Poales</taxon>
        <taxon>Poaceae</taxon>
        <taxon>BOP clade</taxon>
        <taxon>Oryzoideae</taxon>
        <taxon>Oryzeae</taxon>
        <taxon>Oryzinae</taxon>
        <taxon>Oryza</taxon>
        <taxon>Oryza sativa</taxon>
    </lineage>
</organism>
<evidence type="ECO:0000313" key="3">
    <source>
        <dbReference type="Proteomes" id="UP000000763"/>
    </source>
</evidence>
<evidence type="ECO:0000256" key="1">
    <source>
        <dbReference type="SAM" id="MobiDB-lite"/>
    </source>
</evidence>
<gene>
    <name evidence="2" type="ordered locus">Os02g0175800</name>
</gene>
<reference evidence="3" key="2">
    <citation type="journal article" date="2008" name="Nucleic Acids Res.">
        <title>The rice annotation project database (RAP-DB): 2008 update.</title>
        <authorList>
            <consortium name="The rice annotation project (RAP)"/>
        </authorList>
    </citation>
    <scope>GENOME REANNOTATION</scope>
    <source>
        <strain evidence="3">cv. Nipponbare</strain>
    </source>
</reference>
<feature type="non-terminal residue" evidence="2">
    <location>
        <position position="1"/>
    </location>
</feature>
<feature type="compositionally biased region" description="Pro residues" evidence="1">
    <location>
        <begin position="85"/>
        <end position="97"/>
    </location>
</feature>
<dbReference type="AlphaFoldDB" id="C7IYA0"/>
<evidence type="ECO:0000313" key="2">
    <source>
        <dbReference type="EMBL" id="BAH91557.1"/>
    </source>
</evidence>
<feature type="region of interest" description="Disordered" evidence="1">
    <location>
        <begin position="1"/>
        <end position="125"/>
    </location>
</feature>
<accession>C7IYA0</accession>